<evidence type="ECO:0000313" key="2">
    <source>
        <dbReference type="EMBL" id="MBW4660331.1"/>
    </source>
</evidence>
<reference evidence="2" key="1">
    <citation type="submission" date="2021-05" db="EMBL/GenBank/DDBJ databases">
        <authorList>
            <person name="Pietrasiak N."/>
            <person name="Ward R."/>
            <person name="Stajich J.E."/>
            <person name="Kurbessoian T."/>
        </authorList>
    </citation>
    <scope>NUCLEOTIDE SEQUENCE</scope>
    <source>
        <strain evidence="2">UHER 2000/2452</strain>
    </source>
</reference>
<gene>
    <name evidence="2" type="ORF">KME15_16780</name>
</gene>
<name>A0A951QEK1_9CYAN</name>
<feature type="signal peptide" evidence="1">
    <location>
        <begin position="1"/>
        <end position="36"/>
    </location>
</feature>
<dbReference type="AlphaFoldDB" id="A0A951QEK1"/>
<organism evidence="2 3">
    <name type="scientific">Drouetiella hepatica Uher 2000/2452</name>
    <dbReference type="NCBI Taxonomy" id="904376"/>
    <lineage>
        <taxon>Bacteria</taxon>
        <taxon>Bacillati</taxon>
        <taxon>Cyanobacteriota</taxon>
        <taxon>Cyanophyceae</taxon>
        <taxon>Oculatellales</taxon>
        <taxon>Oculatellaceae</taxon>
        <taxon>Drouetiella</taxon>
    </lineage>
</organism>
<reference evidence="2" key="2">
    <citation type="journal article" date="2022" name="Microbiol. Resour. Announc.">
        <title>Metagenome Sequencing to Explore Phylogenomics of Terrestrial Cyanobacteria.</title>
        <authorList>
            <person name="Ward R.D."/>
            <person name="Stajich J.E."/>
            <person name="Johansen J.R."/>
            <person name="Huntemann M."/>
            <person name="Clum A."/>
            <person name="Foster B."/>
            <person name="Foster B."/>
            <person name="Roux S."/>
            <person name="Palaniappan K."/>
            <person name="Varghese N."/>
            <person name="Mukherjee S."/>
            <person name="Reddy T.B.K."/>
            <person name="Daum C."/>
            <person name="Copeland A."/>
            <person name="Chen I.A."/>
            <person name="Ivanova N.N."/>
            <person name="Kyrpides N.C."/>
            <person name="Shapiro N."/>
            <person name="Eloe-Fadrosh E.A."/>
            <person name="Pietrasiak N."/>
        </authorList>
    </citation>
    <scope>NUCLEOTIDE SEQUENCE</scope>
    <source>
        <strain evidence="2">UHER 2000/2452</strain>
    </source>
</reference>
<comment type="caution">
    <text evidence="2">The sequence shown here is derived from an EMBL/GenBank/DDBJ whole genome shotgun (WGS) entry which is preliminary data.</text>
</comment>
<keyword evidence="1" id="KW-0732">Signal</keyword>
<dbReference type="Proteomes" id="UP000757435">
    <property type="component" value="Unassembled WGS sequence"/>
</dbReference>
<feature type="chain" id="PRO_5037139726" description="PEP-CTERM protein-sorting domain-containing protein" evidence="1">
    <location>
        <begin position="37"/>
        <end position="298"/>
    </location>
</feature>
<dbReference type="EMBL" id="JAHHHD010000020">
    <property type="protein sequence ID" value="MBW4660331.1"/>
    <property type="molecule type" value="Genomic_DNA"/>
</dbReference>
<evidence type="ECO:0000256" key="1">
    <source>
        <dbReference type="SAM" id="SignalP"/>
    </source>
</evidence>
<evidence type="ECO:0008006" key="4">
    <source>
        <dbReference type="Google" id="ProtNLM"/>
    </source>
</evidence>
<proteinExistence type="predicted"/>
<accession>A0A951QEK1</accession>
<sequence>MRNSLYKHGWAAQVLSATLTIAGLATFSAIFASAQAASLTFDTQAFTEIPASTKITLDDQSAGLGKILFKADVSGIADLRGLFFNVSDDSLLAGLQVSSLQYLDASGKTISVADQNIAYSFGASSITSVGSKSNTMRGDGNSHVFDAGVEIGKEGIGKGDDFRSAWFTLSLSDSFLKTEAGAKFQDGLQLSYFSNQDFGVRLMSVGADRRDSSKLAGTSPILSPTNPTPIVTPPAPDPAPVVVAPPVLNLPPVAIVPPTPESPEPTRVPEPGTATALAIVAIGCFKLLKRQQSAQSQI</sequence>
<evidence type="ECO:0000313" key="3">
    <source>
        <dbReference type="Proteomes" id="UP000757435"/>
    </source>
</evidence>
<protein>
    <recommendedName>
        <fullName evidence="4">PEP-CTERM protein-sorting domain-containing protein</fullName>
    </recommendedName>
</protein>